<name>A0A2W7CM81_9HYPH</name>
<sequence length="228" mass="24485">MFNLKISFNQSALASIKADFTRSLPNVKSSHRCEAIGRALGFSTYAAALAAAETETHVAATVNGASFIGYLGRHDFGTTAKPLYRAAAKTVLSDLAVKHPKLTMWGIGVGRPQQKPDGKFENAREQYTRFLEARQELVSDGAAEAFLLSLAFLTRITPTKAVRKGTGSYWVKHIAENFACSYPEGEKLGPRYVSNGALIAAAIHAGFRTATFARMDLTLKIAGANVGG</sequence>
<dbReference type="OrthoDB" id="7452124at2"/>
<protein>
    <submittedName>
        <fullName evidence="1">Uncharacterized protein</fullName>
    </submittedName>
</protein>
<reference evidence="2" key="1">
    <citation type="submission" date="2017-03" db="EMBL/GenBank/DDBJ databases">
        <authorList>
            <person name="Safronova V.I."/>
            <person name="Sazanova A.L."/>
            <person name="Chirak E.R."/>
        </authorList>
    </citation>
    <scope>NUCLEOTIDE SEQUENCE [LARGE SCALE GENOMIC DNA]</scope>
    <source>
        <strain evidence="2">Ach-343</strain>
    </source>
</reference>
<proteinExistence type="predicted"/>
<comment type="caution">
    <text evidence="1">The sequence shown here is derived from an EMBL/GenBank/DDBJ whole genome shotgun (WGS) entry which is preliminary data.</text>
</comment>
<dbReference type="EMBL" id="MZXV01000064">
    <property type="protein sequence ID" value="PZV34889.1"/>
    <property type="molecule type" value="Genomic_DNA"/>
</dbReference>
<accession>A0A2W7CM81</accession>
<evidence type="ECO:0000313" key="2">
    <source>
        <dbReference type="Proteomes" id="UP000248616"/>
    </source>
</evidence>
<keyword evidence="2" id="KW-1185">Reference proteome</keyword>
<dbReference type="AlphaFoldDB" id="A0A2W7CM81"/>
<evidence type="ECO:0000313" key="1">
    <source>
        <dbReference type="EMBL" id="PZV34889.1"/>
    </source>
</evidence>
<organism evidence="1 2">
    <name type="scientific">Mesorhizobium kowhaii</name>
    <dbReference type="NCBI Taxonomy" id="1300272"/>
    <lineage>
        <taxon>Bacteria</taxon>
        <taxon>Pseudomonadati</taxon>
        <taxon>Pseudomonadota</taxon>
        <taxon>Alphaproteobacteria</taxon>
        <taxon>Hyphomicrobiales</taxon>
        <taxon>Phyllobacteriaceae</taxon>
        <taxon>Mesorhizobium</taxon>
    </lineage>
</organism>
<dbReference type="Proteomes" id="UP000248616">
    <property type="component" value="Unassembled WGS sequence"/>
</dbReference>
<dbReference type="RefSeq" id="WP_111547726.1">
    <property type="nucleotide sequence ID" value="NZ_MZXV01000064.1"/>
</dbReference>
<gene>
    <name evidence="1" type="ORF">B5V02_30180</name>
</gene>